<accession>A0A5E7DVS9</accession>
<organism evidence="2 3">
    <name type="scientific">Pseudomonas fluorescens</name>
    <dbReference type="NCBI Taxonomy" id="294"/>
    <lineage>
        <taxon>Bacteria</taxon>
        <taxon>Pseudomonadati</taxon>
        <taxon>Pseudomonadota</taxon>
        <taxon>Gammaproteobacteria</taxon>
        <taxon>Pseudomonadales</taxon>
        <taxon>Pseudomonadaceae</taxon>
        <taxon>Pseudomonas</taxon>
    </lineage>
</organism>
<dbReference type="EMBL" id="CABVHU010000008">
    <property type="protein sequence ID" value="VVO11352.1"/>
    <property type="molecule type" value="Genomic_DNA"/>
</dbReference>
<keyword evidence="1" id="KW-0472">Membrane</keyword>
<dbReference type="OrthoDB" id="7032647at2"/>
<evidence type="ECO:0000256" key="1">
    <source>
        <dbReference type="SAM" id="Phobius"/>
    </source>
</evidence>
<reference evidence="2 3" key="1">
    <citation type="submission" date="2019-09" db="EMBL/GenBank/DDBJ databases">
        <authorList>
            <person name="Chandra G."/>
            <person name="Truman W A."/>
        </authorList>
    </citation>
    <scope>NUCLEOTIDE SEQUENCE [LARGE SCALE GENOMIC DNA]</scope>
    <source>
        <strain evidence="2">PS833</strain>
    </source>
</reference>
<keyword evidence="1" id="KW-1133">Transmembrane helix</keyword>
<feature type="transmembrane region" description="Helical" evidence="1">
    <location>
        <begin position="98"/>
        <end position="120"/>
    </location>
</feature>
<feature type="transmembrane region" description="Helical" evidence="1">
    <location>
        <begin position="187"/>
        <end position="210"/>
    </location>
</feature>
<evidence type="ECO:0000313" key="2">
    <source>
        <dbReference type="EMBL" id="VVO11352.1"/>
    </source>
</evidence>
<keyword evidence="1" id="KW-0812">Transmembrane</keyword>
<feature type="transmembrane region" description="Helical" evidence="1">
    <location>
        <begin position="73"/>
        <end position="92"/>
    </location>
</feature>
<dbReference type="RefSeq" id="WP_150798922.1">
    <property type="nucleotide sequence ID" value="NZ_CABVHU010000008.1"/>
</dbReference>
<evidence type="ECO:0000313" key="3">
    <source>
        <dbReference type="Proteomes" id="UP000409037"/>
    </source>
</evidence>
<proteinExistence type="predicted"/>
<name>A0A5E7DVS9_PSEFL</name>
<protein>
    <submittedName>
        <fullName evidence="2">Uncharacterized protein</fullName>
    </submittedName>
</protein>
<feature type="transmembrane region" description="Helical" evidence="1">
    <location>
        <begin position="127"/>
        <end position="150"/>
    </location>
</feature>
<feature type="transmembrane region" description="Helical" evidence="1">
    <location>
        <begin position="222"/>
        <end position="253"/>
    </location>
</feature>
<sequence length="265" mass="28959">MQIFMELVTNANLQAWVWGPLMGVLCGVLFAGITNPPTVNAPITVIQTKRTYITNVTTTGGSAGSTSGEGAGAIFFALAVGVMFLVWKYAIYIELVHYYLWMFLSTLLAFSMTTALVSLLKGQFTSASWAVFIVAPITILSGCGAVIALAKSSFDPELTQLASQHTFFDFYMHSLSAYGRSLMMSQVLGVAVTLLVMVFTGLALVHYLALMNQRSYGPLHGFWMFLTGATLFFSGRSWLFVLAFGLVLAYLLVDPGYIPVWMTKQ</sequence>
<feature type="transmembrane region" description="Helical" evidence="1">
    <location>
        <begin position="15"/>
        <end position="33"/>
    </location>
</feature>
<dbReference type="AlphaFoldDB" id="A0A5E7DVS9"/>
<gene>
    <name evidence="2" type="ORF">PS833_03456</name>
</gene>
<dbReference type="Proteomes" id="UP000409037">
    <property type="component" value="Unassembled WGS sequence"/>
</dbReference>